<gene>
    <name evidence="3" type="ordered locus">Hhal_1862</name>
</gene>
<dbReference type="KEGG" id="hha:Hhal_1862"/>
<feature type="domain" description="UspA" evidence="2">
    <location>
        <begin position="4"/>
        <end position="133"/>
    </location>
</feature>
<dbReference type="PANTHER" id="PTHR46268">
    <property type="entry name" value="STRESS RESPONSE PROTEIN NHAX"/>
    <property type="match status" value="1"/>
</dbReference>
<accession>A1WY64</accession>
<dbReference type="RefSeq" id="WP_011814648.1">
    <property type="nucleotide sequence ID" value="NC_008789.1"/>
</dbReference>
<dbReference type="Proteomes" id="UP000000647">
    <property type="component" value="Chromosome"/>
</dbReference>
<dbReference type="InterPro" id="IPR006016">
    <property type="entry name" value="UspA"/>
</dbReference>
<sequence length="293" mass="31359">MSLRQILFASDLSPQAALAGERAAQLAGETGAGLGAVYVIDSDIPAESADGQPRAAVRQTAEAELQNTTPGQSASLQVRFGNVLGELAQAIEEEQAELLVVGAHGQHYAADWLLGTSAEQFVRHLPVPTLVVRNPAEHPYRRILVATDFSACARAALQRVATWFPEAELEVVHVLDTQALEQMRAAGVGERWVEQRYERQRAAAESRLREELTACGLGPGRVTETLLAGYPAEALLGRVRTGQPPDLVVLGNHGRGRWGDLLLGSVASRVLHQTSRDLMLVRSGETSGAPTVG</sequence>
<dbReference type="SUPFAM" id="SSF52402">
    <property type="entry name" value="Adenine nucleotide alpha hydrolases-like"/>
    <property type="match status" value="2"/>
</dbReference>
<feature type="domain" description="UspA" evidence="2">
    <location>
        <begin position="140"/>
        <end position="282"/>
    </location>
</feature>
<name>A1WY64_HALHL</name>
<keyword evidence="4" id="KW-1185">Reference proteome</keyword>
<dbReference type="Pfam" id="PF00582">
    <property type="entry name" value="Usp"/>
    <property type="match status" value="2"/>
</dbReference>
<evidence type="ECO:0000313" key="3">
    <source>
        <dbReference type="EMBL" id="ABM62626.1"/>
    </source>
</evidence>
<dbReference type="EMBL" id="CP000544">
    <property type="protein sequence ID" value="ABM62626.1"/>
    <property type="molecule type" value="Genomic_DNA"/>
</dbReference>
<dbReference type="InterPro" id="IPR006015">
    <property type="entry name" value="Universal_stress_UspA"/>
</dbReference>
<evidence type="ECO:0000256" key="1">
    <source>
        <dbReference type="ARBA" id="ARBA00008791"/>
    </source>
</evidence>
<evidence type="ECO:0000259" key="2">
    <source>
        <dbReference type="Pfam" id="PF00582"/>
    </source>
</evidence>
<reference evidence="4" key="1">
    <citation type="submission" date="2006-12" db="EMBL/GenBank/DDBJ databases">
        <title>Complete sequence of Halorhodospira halophila SL1.</title>
        <authorList>
            <consortium name="US DOE Joint Genome Institute"/>
            <person name="Copeland A."/>
            <person name="Lucas S."/>
            <person name="Lapidus A."/>
            <person name="Barry K."/>
            <person name="Detter J.C."/>
            <person name="Glavina del Rio T."/>
            <person name="Hammon N."/>
            <person name="Israni S."/>
            <person name="Dalin E."/>
            <person name="Tice H."/>
            <person name="Pitluck S."/>
            <person name="Saunders E."/>
            <person name="Brettin T."/>
            <person name="Bruce D."/>
            <person name="Han C."/>
            <person name="Tapia R."/>
            <person name="Schmutz J."/>
            <person name="Larimer F."/>
            <person name="Land M."/>
            <person name="Hauser L."/>
            <person name="Kyrpides N."/>
            <person name="Mikhailova N."/>
            <person name="Hoff W."/>
            <person name="Richardson P."/>
        </authorList>
    </citation>
    <scope>NUCLEOTIDE SEQUENCE [LARGE SCALE GENOMIC DNA]</scope>
    <source>
        <strain evidence="4">DSM 244 / SL1</strain>
    </source>
</reference>
<dbReference type="AlphaFoldDB" id="A1WY64"/>
<dbReference type="PRINTS" id="PR01438">
    <property type="entry name" value="UNVRSLSTRESS"/>
</dbReference>
<dbReference type="Gene3D" id="3.40.50.620">
    <property type="entry name" value="HUPs"/>
    <property type="match status" value="2"/>
</dbReference>
<dbReference type="OrthoDB" id="5567285at2"/>
<dbReference type="CDD" id="cd00293">
    <property type="entry name" value="USP-like"/>
    <property type="match status" value="2"/>
</dbReference>
<evidence type="ECO:0000313" key="4">
    <source>
        <dbReference type="Proteomes" id="UP000000647"/>
    </source>
</evidence>
<organism evidence="3 4">
    <name type="scientific">Halorhodospira halophila (strain DSM 244 / SL1)</name>
    <name type="common">Ectothiorhodospira halophila (strain DSM 244 / SL1)</name>
    <dbReference type="NCBI Taxonomy" id="349124"/>
    <lineage>
        <taxon>Bacteria</taxon>
        <taxon>Pseudomonadati</taxon>
        <taxon>Pseudomonadota</taxon>
        <taxon>Gammaproteobacteria</taxon>
        <taxon>Chromatiales</taxon>
        <taxon>Ectothiorhodospiraceae</taxon>
        <taxon>Halorhodospira</taxon>
    </lineage>
</organism>
<comment type="similarity">
    <text evidence="1">Belongs to the universal stress protein A family.</text>
</comment>
<dbReference type="STRING" id="349124.Hhal_1862"/>
<dbReference type="InterPro" id="IPR014729">
    <property type="entry name" value="Rossmann-like_a/b/a_fold"/>
</dbReference>
<reference evidence="3 4" key="2">
    <citation type="journal article" date="2013" name="Stand. Genomic Sci.">
        <title>Complete genome sequence of Halorhodospira halophila SL1.</title>
        <authorList>
            <person name="Challacombe J.F."/>
            <person name="Majid S."/>
            <person name="Deole R."/>
            <person name="Brettin T.S."/>
            <person name="Bruce D."/>
            <person name="Delano S.F."/>
            <person name="Detter J.C."/>
            <person name="Gleasner C.D."/>
            <person name="Han C.S."/>
            <person name="Misra M."/>
            <person name="Reitenga K.G."/>
            <person name="Mikhailova N."/>
            <person name="Woyke T."/>
            <person name="Pitluck S."/>
            <person name="Nolan M."/>
            <person name="Land M.L."/>
            <person name="Saunders E."/>
            <person name="Tapia R."/>
            <person name="Lapidus A."/>
            <person name="Ivanova N."/>
            <person name="Hoff W.D."/>
        </authorList>
    </citation>
    <scope>NUCLEOTIDE SEQUENCE [LARGE SCALE GENOMIC DNA]</scope>
    <source>
        <strain evidence="4">DSM 244 / SL1</strain>
    </source>
</reference>
<dbReference type="HOGENOM" id="CLU_049301_2_1_6"/>
<dbReference type="eggNOG" id="COG0589">
    <property type="taxonomic scope" value="Bacteria"/>
</dbReference>
<protein>
    <submittedName>
        <fullName evidence="3">UspA domain protein</fullName>
    </submittedName>
</protein>
<proteinExistence type="inferred from homology"/>
<dbReference type="PANTHER" id="PTHR46268:SF6">
    <property type="entry name" value="UNIVERSAL STRESS PROTEIN UP12"/>
    <property type="match status" value="1"/>
</dbReference>